<dbReference type="PANTHER" id="PTHR12307">
    <property type="entry name" value="PROTEIN PHOSPHATASE 1 REGULATORY SUBUNIT"/>
    <property type="match status" value="1"/>
</dbReference>
<protein>
    <recommendedName>
        <fullName evidence="2">CBM21 domain-containing protein</fullName>
    </recommendedName>
</protein>
<sequence>MACTRVLSTFSHAQPPVSLTDLSWSLNQRQPLIQLLSMSPKLKPTQRTFQSAVSPQKSIYHIMRCGASSSTCPSLQHCPPRLKSCLRKNIGGISRKHVIFVDEMGLPLTAVHYFTPDPTPPASILEMGPSLTQAESQQPPSNRPPRHKFVLGFPQPTQDINTFFMRLKEKQVLLESCCISENTLSGKVCVFHLSSQQAVHISLTCDSWRSYQDFPCTFLQHNRFSGIDINIFSFDIKLPQNIDPKDRIEFGISFRAGPASTPVWDDNRTQKYRVYIEADDLSAGQGKANGYHPTLPRPRSPARPQEAAGITDHADLQYSSSSALSLTGSRGCRSLSRPLAGEGRGHPGQVNNLSQGHTYSRGQFRVAN</sequence>
<reference evidence="3" key="4">
    <citation type="submission" date="2025-09" db="UniProtKB">
        <authorList>
            <consortium name="Ensembl"/>
        </authorList>
    </citation>
    <scope>IDENTIFICATION</scope>
    <source>
        <strain evidence="3">HSOK</strain>
    </source>
</reference>
<dbReference type="AlphaFoldDB" id="A0A3P9IMP0"/>
<evidence type="ECO:0000259" key="2">
    <source>
        <dbReference type="PROSITE" id="PS51159"/>
    </source>
</evidence>
<dbReference type="InterPro" id="IPR038175">
    <property type="entry name" value="CBM21_dom_sf"/>
</dbReference>
<dbReference type="Pfam" id="PF03370">
    <property type="entry name" value="CBM_21"/>
    <property type="match status" value="1"/>
</dbReference>
<dbReference type="InterPro" id="IPR005036">
    <property type="entry name" value="CBM21_dom"/>
</dbReference>
<dbReference type="Ensembl" id="ENSORLT00015036365.1">
    <property type="protein sequence ID" value="ENSORLP00015021250.1"/>
    <property type="gene ID" value="ENSORLG00015022460.1"/>
</dbReference>
<feature type="region of interest" description="Disordered" evidence="1">
    <location>
        <begin position="335"/>
        <end position="368"/>
    </location>
</feature>
<dbReference type="Proteomes" id="UP000265200">
    <property type="component" value="Chromosome 12"/>
</dbReference>
<dbReference type="InterPro" id="IPR050782">
    <property type="entry name" value="PP1_regulatory_subunit_3"/>
</dbReference>
<proteinExistence type="predicted"/>
<organism evidence="3 4">
    <name type="scientific">Oryzias latipes</name>
    <name type="common">Japanese rice fish</name>
    <name type="synonym">Japanese killifish</name>
    <dbReference type="NCBI Taxonomy" id="8090"/>
    <lineage>
        <taxon>Eukaryota</taxon>
        <taxon>Metazoa</taxon>
        <taxon>Chordata</taxon>
        <taxon>Craniata</taxon>
        <taxon>Vertebrata</taxon>
        <taxon>Euteleostomi</taxon>
        <taxon>Actinopterygii</taxon>
        <taxon>Neopterygii</taxon>
        <taxon>Teleostei</taxon>
        <taxon>Neoteleostei</taxon>
        <taxon>Acanthomorphata</taxon>
        <taxon>Ovalentaria</taxon>
        <taxon>Atherinomorphae</taxon>
        <taxon>Beloniformes</taxon>
        <taxon>Adrianichthyidae</taxon>
        <taxon>Oryziinae</taxon>
        <taxon>Oryzias</taxon>
    </lineage>
</organism>
<feature type="domain" description="CBM21" evidence="2">
    <location>
        <begin position="164"/>
        <end position="275"/>
    </location>
</feature>
<dbReference type="PANTHER" id="PTHR12307:SF15">
    <property type="entry name" value="PROTEIN PHOSPHATASE 1 REGULATORY SUBUNIT 3C"/>
    <property type="match status" value="1"/>
</dbReference>
<reference key="1">
    <citation type="journal article" date="2007" name="Nature">
        <title>The medaka draft genome and insights into vertebrate genome evolution.</title>
        <authorList>
            <person name="Kasahara M."/>
            <person name="Naruse K."/>
            <person name="Sasaki S."/>
            <person name="Nakatani Y."/>
            <person name="Qu W."/>
            <person name="Ahsan B."/>
            <person name="Yamada T."/>
            <person name="Nagayasu Y."/>
            <person name="Doi K."/>
            <person name="Kasai Y."/>
            <person name="Jindo T."/>
            <person name="Kobayashi D."/>
            <person name="Shimada A."/>
            <person name="Toyoda A."/>
            <person name="Kuroki Y."/>
            <person name="Fujiyama A."/>
            <person name="Sasaki T."/>
            <person name="Shimizu A."/>
            <person name="Asakawa S."/>
            <person name="Shimizu N."/>
            <person name="Hashimoto S."/>
            <person name="Yang J."/>
            <person name="Lee Y."/>
            <person name="Matsushima K."/>
            <person name="Sugano S."/>
            <person name="Sakaizumi M."/>
            <person name="Narita T."/>
            <person name="Ohishi K."/>
            <person name="Haga S."/>
            <person name="Ohta F."/>
            <person name="Nomoto H."/>
            <person name="Nogata K."/>
            <person name="Morishita T."/>
            <person name="Endo T."/>
            <person name="Shin-I T."/>
            <person name="Takeda H."/>
            <person name="Morishita S."/>
            <person name="Kohara Y."/>
        </authorList>
    </citation>
    <scope>NUCLEOTIDE SEQUENCE [LARGE SCALE GENOMIC DNA]</scope>
    <source>
        <strain>Hd-rR</strain>
    </source>
</reference>
<reference evidence="3" key="3">
    <citation type="submission" date="2025-08" db="UniProtKB">
        <authorList>
            <consortium name="Ensembl"/>
        </authorList>
    </citation>
    <scope>IDENTIFICATION</scope>
    <source>
        <strain evidence="3">HSOK</strain>
    </source>
</reference>
<reference evidence="3 4" key="2">
    <citation type="submission" date="2017-04" db="EMBL/GenBank/DDBJ databases">
        <title>CpG methylation of centromeres and impact of large insertions on vertebrate speciation.</title>
        <authorList>
            <person name="Ichikawa K."/>
            <person name="Yoshimura J."/>
            <person name="Morishita S."/>
        </authorList>
    </citation>
    <scope>NUCLEOTIDE SEQUENCE</scope>
    <source>
        <strain evidence="3 4">HSOK</strain>
    </source>
</reference>
<feature type="region of interest" description="Disordered" evidence="1">
    <location>
        <begin position="284"/>
        <end position="314"/>
    </location>
</feature>
<dbReference type="PROSITE" id="PS51159">
    <property type="entry name" value="CBM21"/>
    <property type="match status" value="1"/>
</dbReference>
<name>A0A3P9IMP0_ORYLA</name>
<accession>A0A3P9IMP0</accession>
<feature type="compositionally biased region" description="Polar residues" evidence="1">
    <location>
        <begin position="349"/>
        <end position="361"/>
    </location>
</feature>
<dbReference type="Gene3D" id="2.60.40.2440">
    <property type="entry name" value="Carbohydrate binding type-21 domain"/>
    <property type="match status" value="1"/>
</dbReference>
<evidence type="ECO:0000313" key="4">
    <source>
        <dbReference type="Proteomes" id="UP000265200"/>
    </source>
</evidence>
<evidence type="ECO:0000313" key="3">
    <source>
        <dbReference type="Ensembl" id="ENSORLP00015021250.1"/>
    </source>
</evidence>
<evidence type="ECO:0000256" key="1">
    <source>
        <dbReference type="SAM" id="MobiDB-lite"/>
    </source>
</evidence>